<keyword evidence="7" id="KW-1185">Reference proteome</keyword>
<dbReference type="SUPFAM" id="SSF52172">
    <property type="entry name" value="CheY-like"/>
    <property type="match status" value="1"/>
</dbReference>
<dbReference type="Proteomes" id="UP000254711">
    <property type="component" value="Unassembled WGS sequence"/>
</dbReference>
<dbReference type="InterPro" id="IPR016032">
    <property type="entry name" value="Sig_transdc_resp-reg_C-effctor"/>
</dbReference>
<keyword evidence="1 3" id="KW-0597">Phosphoprotein</keyword>
<dbReference type="PANTHER" id="PTHR43214">
    <property type="entry name" value="TWO-COMPONENT RESPONSE REGULATOR"/>
    <property type="match status" value="1"/>
</dbReference>
<dbReference type="CDD" id="cd06170">
    <property type="entry name" value="LuxR_C_like"/>
    <property type="match status" value="1"/>
</dbReference>
<dbReference type="SMART" id="SM00448">
    <property type="entry name" value="REC"/>
    <property type="match status" value="1"/>
</dbReference>
<name>A0A370K5V3_9GAMM</name>
<dbReference type="GO" id="GO:0000160">
    <property type="term" value="P:phosphorelay signal transduction system"/>
    <property type="evidence" value="ECO:0007669"/>
    <property type="project" value="InterPro"/>
</dbReference>
<comment type="caution">
    <text evidence="6">The sequence shown here is derived from an EMBL/GenBank/DDBJ whole genome shotgun (WGS) entry which is preliminary data.</text>
</comment>
<feature type="modified residue" description="4-aspartylphosphate" evidence="3">
    <location>
        <position position="67"/>
    </location>
</feature>
<dbReference type="PROSITE" id="PS50110">
    <property type="entry name" value="RESPONSE_REGULATORY"/>
    <property type="match status" value="1"/>
</dbReference>
<protein>
    <submittedName>
        <fullName evidence="6">DNA-binding response regulator</fullName>
    </submittedName>
</protein>
<evidence type="ECO:0000313" key="7">
    <source>
        <dbReference type="Proteomes" id="UP000254711"/>
    </source>
</evidence>
<dbReference type="GO" id="GO:0003677">
    <property type="term" value="F:DNA binding"/>
    <property type="evidence" value="ECO:0007669"/>
    <property type="project" value="UniProtKB-KW"/>
</dbReference>
<sequence length="228" mass="24733">MTGGSMDSSQQEMLQPPRLLIADQRLMEAEGISVALAKHFQIVGCVRNGRELFSLVLRMKPDVVATDINLGGADGIEVLRRVQKAGSTVPFVFFSSMTDRASMRHAMAAGAKAYVPKSDGLAGLRTAVDRVLKGRTYISPRWADESLEIERAGRRGLTQRQQQILDLLGARMSSQQIADALGLSRRTVESHRARLSEATRARSAQDLLKQAERFGATALAGRGAGRSG</sequence>
<dbReference type="InterPro" id="IPR011006">
    <property type="entry name" value="CheY-like_superfamily"/>
</dbReference>
<evidence type="ECO:0000259" key="4">
    <source>
        <dbReference type="PROSITE" id="PS50043"/>
    </source>
</evidence>
<dbReference type="SUPFAM" id="SSF46894">
    <property type="entry name" value="C-terminal effector domain of the bipartite response regulators"/>
    <property type="match status" value="1"/>
</dbReference>
<dbReference type="InterPro" id="IPR058245">
    <property type="entry name" value="NreC/VraR/RcsB-like_REC"/>
</dbReference>
<dbReference type="EMBL" id="QQSY01000003">
    <property type="protein sequence ID" value="RDI98029.1"/>
    <property type="molecule type" value="Genomic_DNA"/>
</dbReference>
<organism evidence="6 7">
    <name type="scientific">Dyella solisilvae</name>
    <dbReference type="NCBI Taxonomy" id="1920168"/>
    <lineage>
        <taxon>Bacteria</taxon>
        <taxon>Pseudomonadati</taxon>
        <taxon>Pseudomonadota</taxon>
        <taxon>Gammaproteobacteria</taxon>
        <taxon>Lysobacterales</taxon>
        <taxon>Rhodanobacteraceae</taxon>
        <taxon>Dyella</taxon>
    </lineage>
</organism>
<dbReference type="Gene3D" id="3.40.50.2300">
    <property type="match status" value="1"/>
</dbReference>
<evidence type="ECO:0000256" key="3">
    <source>
        <dbReference type="PROSITE-ProRule" id="PRU00169"/>
    </source>
</evidence>
<dbReference type="InterPro" id="IPR039420">
    <property type="entry name" value="WalR-like"/>
</dbReference>
<dbReference type="InterPro" id="IPR000792">
    <property type="entry name" value="Tscrpt_reg_LuxR_C"/>
</dbReference>
<accession>A0A370K5V3</accession>
<gene>
    <name evidence="6" type="ORF">DVT68_13165</name>
</gene>
<dbReference type="Pfam" id="PF00072">
    <property type="entry name" value="Response_reg"/>
    <property type="match status" value="1"/>
</dbReference>
<evidence type="ECO:0000256" key="1">
    <source>
        <dbReference type="ARBA" id="ARBA00022553"/>
    </source>
</evidence>
<feature type="domain" description="Response regulatory" evidence="5">
    <location>
        <begin position="18"/>
        <end position="132"/>
    </location>
</feature>
<dbReference type="CDD" id="cd17535">
    <property type="entry name" value="REC_NarL-like"/>
    <property type="match status" value="1"/>
</dbReference>
<dbReference type="PROSITE" id="PS50043">
    <property type="entry name" value="HTH_LUXR_2"/>
    <property type="match status" value="1"/>
</dbReference>
<evidence type="ECO:0000259" key="5">
    <source>
        <dbReference type="PROSITE" id="PS50110"/>
    </source>
</evidence>
<dbReference type="InterPro" id="IPR001789">
    <property type="entry name" value="Sig_transdc_resp-reg_receiver"/>
</dbReference>
<dbReference type="GO" id="GO:0006355">
    <property type="term" value="P:regulation of DNA-templated transcription"/>
    <property type="evidence" value="ECO:0007669"/>
    <property type="project" value="InterPro"/>
</dbReference>
<evidence type="ECO:0000256" key="2">
    <source>
        <dbReference type="ARBA" id="ARBA00023125"/>
    </source>
</evidence>
<reference evidence="6 7" key="1">
    <citation type="submission" date="2018-07" db="EMBL/GenBank/DDBJ databases">
        <title>Dyella solisilvae sp. nov., isolated from the pine and broad-leaved mixed forest soil.</title>
        <authorList>
            <person name="Gao Z."/>
            <person name="Qiu L."/>
        </authorList>
    </citation>
    <scope>NUCLEOTIDE SEQUENCE [LARGE SCALE GENOMIC DNA]</scope>
    <source>
        <strain evidence="6 7">DHG54</strain>
    </source>
</reference>
<evidence type="ECO:0000313" key="6">
    <source>
        <dbReference type="EMBL" id="RDI98029.1"/>
    </source>
</evidence>
<keyword evidence="2 6" id="KW-0238">DNA-binding</keyword>
<dbReference type="Pfam" id="PF00196">
    <property type="entry name" value="GerE"/>
    <property type="match status" value="1"/>
</dbReference>
<dbReference type="SMART" id="SM00421">
    <property type="entry name" value="HTH_LUXR"/>
    <property type="match status" value="1"/>
</dbReference>
<dbReference type="InterPro" id="IPR036388">
    <property type="entry name" value="WH-like_DNA-bd_sf"/>
</dbReference>
<dbReference type="PRINTS" id="PR00038">
    <property type="entry name" value="HTHLUXR"/>
</dbReference>
<dbReference type="Gene3D" id="1.10.10.10">
    <property type="entry name" value="Winged helix-like DNA-binding domain superfamily/Winged helix DNA-binding domain"/>
    <property type="match status" value="1"/>
</dbReference>
<proteinExistence type="predicted"/>
<feature type="domain" description="HTH luxR-type" evidence="4">
    <location>
        <begin position="150"/>
        <end position="215"/>
    </location>
</feature>
<dbReference type="AlphaFoldDB" id="A0A370K5V3"/>